<protein>
    <submittedName>
        <fullName evidence="2">Uncharacterized protein</fullName>
    </submittedName>
</protein>
<organism evidence="2">
    <name type="scientific">Populus trichocarpa</name>
    <name type="common">Western balsam poplar</name>
    <name type="synonym">Populus balsamifera subsp. trichocarpa</name>
    <dbReference type="NCBI Taxonomy" id="3694"/>
    <lineage>
        <taxon>Eukaryota</taxon>
        <taxon>Viridiplantae</taxon>
        <taxon>Streptophyta</taxon>
        <taxon>Embryophyta</taxon>
        <taxon>Tracheophyta</taxon>
        <taxon>Spermatophyta</taxon>
        <taxon>Magnoliopsida</taxon>
        <taxon>eudicotyledons</taxon>
        <taxon>Gunneridae</taxon>
        <taxon>Pentapetalae</taxon>
        <taxon>rosids</taxon>
        <taxon>fabids</taxon>
        <taxon>Malpighiales</taxon>
        <taxon>Salicaceae</taxon>
        <taxon>Saliceae</taxon>
        <taxon>Populus</taxon>
    </lineage>
</organism>
<evidence type="ECO:0000313" key="2">
    <source>
        <dbReference type="EMBL" id="ABK93611.1"/>
    </source>
</evidence>
<evidence type="ECO:0000256" key="1">
    <source>
        <dbReference type="SAM" id="SignalP"/>
    </source>
</evidence>
<keyword evidence="1" id="KW-0732">Signal</keyword>
<dbReference type="AlphaFoldDB" id="A9PB58"/>
<proteinExistence type="evidence at transcript level"/>
<feature type="signal peptide" evidence="1">
    <location>
        <begin position="1"/>
        <end position="18"/>
    </location>
</feature>
<reference evidence="2" key="1">
    <citation type="journal article" date="2008" name="BMC Genomics">
        <title>Analysis of 4,664 high-quality sequence-finished poplar full-length cDNA clones and their utility for the discovery of genes responding to insect feeding.</title>
        <authorList>
            <person name="Ralph S.G."/>
            <person name="Chun H.J."/>
            <person name="Cooper D."/>
            <person name="Kirkpatrick R."/>
            <person name="Kolosova N."/>
            <person name="Gunter L."/>
            <person name="Tuskan G.A."/>
            <person name="Douglas C.J."/>
            <person name="Holt R.A."/>
            <person name="Jones S.J."/>
            <person name="Marra M.A."/>
            <person name="Bohlmann J."/>
        </authorList>
    </citation>
    <scope>NUCLEOTIDE SEQUENCE</scope>
    <source>
        <tissue evidence="2">Phloem and cambium</tissue>
    </source>
</reference>
<dbReference type="EMBL" id="EF145454">
    <property type="protein sequence ID" value="ABK93611.1"/>
    <property type="molecule type" value="mRNA"/>
</dbReference>
<accession>A9PB58</accession>
<feature type="chain" id="PRO_5002739949" evidence="1">
    <location>
        <begin position="19"/>
        <end position="55"/>
    </location>
</feature>
<sequence>MPSFISFLFCLGFELCHCSPIDKQLMFKHSVNRDLFCYHNLFFVSSLFLLAKLKT</sequence>
<name>A9PB58_POPTR</name>